<protein>
    <submittedName>
        <fullName evidence="9">Peptide/nickel transport system permease protein</fullName>
    </submittedName>
</protein>
<dbReference type="PANTHER" id="PTHR43163:SF6">
    <property type="entry name" value="DIPEPTIDE TRANSPORT SYSTEM PERMEASE PROTEIN DPPB-RELATED"/>
    <property type="match status" value="1"/>
</dbReference>
<feature type="transmembrane region" description="Helical" evidence="7">
    <location>
        <begin position="259"/>
        <end position="285"/>
    </location>
</feature>
<dbReference type="InterPro" id="IPR000515">
    <property type="entry name" value="MetI-like"/>
</dbReference>
<dbReference type="Pfam" id="PF00528">
    <property type="entry name" value="BPD_transp_1"/>
    <property type="match status" value="1"/>
</dbReference>
<keyword evidence="2 7" id="KW-0813">Transport</keyword>
<dbReference type="RefSeq" id="WP_242341709.1">
    <property type="nucleotide sequence ID" value="NZ_JACCEU010000002.1"/>
</dbReference>
<comment type="subcellular location">
    <subcellularLocation>
        <location evidence="1 7">Cell membrane</location>
        <topology evidence="1 7">Multi-pass membrane protein</topology>
    </subcellularLocation>
</comment>
<keyword evidence="3" id="KW-1003">Cell membrane</keyword>
<dbReference type="AlphaFoldDB" id="A0A366HGN2"/>
<dbReference type="PANTHER" id="PTHR43163">
    <property type="entry name" value="DIPEPTIDE TRANSPORT SYSTEM PERMEASE PROTEIN DPPB-RELATED"/>
    <property type="match status" value="1"/>
</dbReference>
<feature type="transmembrane region" description="Helical" evidence="7">
    <location>
        <begin position="105"/>
        <end position="128"/>
    </location>
</feature>
<feature type="transmembrane region" description="Helical" evidence="7">
    <location>
        <begin position="148"/>
        <end position="168"/>
    </location>
</feature>
<feature type="transmembrane region" description="Helical" evidence="7">
    <location>
        <begin position="205"/>
        <end position="224"/>
    </location>
</feature>
<dbReference type="Gene3D" id="1.10.3720.10">
    <property type="entry name" value="MetI-like"/>
    <property type="match status" value="1"/>
</dbReference>
<organism evidence="9 10">
    <name type="scientific">Eoetvoesiella caeni</name>
    <dbReference type="NCBI Taxonomy" id="645616"/>
    <lineage>
        <taxon>Bacteria</taxon>
        <taxon>Pseudomonadati</taxon>
        <taxon>Pseudomonadota</taxon>
        <taxon>Betaproteobacteria</taxon>
        <taxon>Burkholderiales</taxon>
        <taxon>Alcaligenaceae</taxon>
        <taxon>Eoetvoesiella</taxon>
    </lineage>
</organism>
<comment type="similarity">
    <text evidence="7">Belongs to the binding-protein-dependent transport system permease family.</text>
</comment>
<dbReference type="SUPFAM" id="SSF161098">
    <property type="entry name" value="MetI-like"/>
    <property type="match status" value="1"/>
</dbReference>
<keyword evidence="10" id="KW-1185">Reference proteome</keyword>
<keyword evidence="6 7" id="KW-0472">Membrane</keyword>
<dbReference type="InterPro" id="IPR035906">
    <property type="entry name" value="MetI-like_sf"/>
</dbReference>
<evidence type="ECO:0000256" key="1">
    <source>
        <dbReference type="ARBA" id="ARBA00004651"/>
    </source>
</evidence>
<evidence type="ECO:0000256" key="6">
    <source>
        <dbReference type="ARBA" id="ARBA00023136"/>
    </source>
</evidence>
<feature type="transmembrane region" description="Helical" evidence="7">
    <location>
        <begin position="305"/>
        <end position="331"/>
    </location>
</feature>
<keyword evidence="4 7" id="KW-0812">Transmembrane</keyword>
<reference evidence="9 10" key="1">
    <citation type="submission" date="2018-06" db="EMBL/GenBank/DDBJ databases">
        <title>Genomic Encyclopedia of Type Strains, Phase IV (KMG-IV): sequencing the most valuable type-strain genomes for metagenomic binning, comparative biology and taxonomic classification.</title>
        <authorList>
            <person name="Goeker M."/>
        </authorList>
    </citation>
    <scope>NUCLEOTIDE SEQUENCE [LARGE SCALE GENOMIC DNA]</scope>
    <source>
        <strain evidence="9 10">DSM 25520</strain>
    </source>
</reference>
<comment type="caution">
    <text evidence="9">The sequence shown here is derived from an EMBL/GenBank/DDBJ whole genome shotgun (WGS) entry which is preliminary data.</text>
</comment>
<evidence type="ECO:0000256" key="3">
    <source>
        <dbReference type="ARBA" id="ARBA00022475"/>
    </source>
</evidence>
<sequence length="338" mass="36853">MLRMPLTILLQRLLAGIPIVLLLSLVVFVVLRAIPSDPLAMMLPPSATRAEADALRAALGLDQPLYTQFYIWLEKALGGDLGRSYLFQQPVVGLILRALPVTLELVVVGLLLALIISFPLALFAFSQYGKRLGFVPDTIVVVMQSIPAFLWGLLFIALFGVFFPVLPFSGQVSPSLHLPVITGFMLVDTLLLHDTAAFRDALTHMVLPACALALGFCPLVVRVLRSSLIEASKEPFVLVARLRGVPRRRILLRYIQKNALLPTITMIGVQFGFLFGSALLIEIIFSFPGIGSLMVGAVKSNDLPLIQGVAIVFGVLMVLINAVVDALYVVLNPLLREH</sequence>
<dbReference type="CDD" id="cd06261">
    <property type="entry name" value="TM_PBP2"/>
    <property type="match status" value="1"/>
</dbReference>
<evidence type="ECO:0000259" key="8">
    <source>
        <dbReference type="PROSITE" id="PS50928"/>
    </source>
</evidence>
<dbReference type="Proteomes" id="UP000253628">
    <property type="component" value="Unassembled WGS sequence"/>
</dbReference>
<name>A0A366HGN2_9BURK</name>
<feature type="transmembrane region" description="Helical" evidence="7">
    <location>
        <begin position="12"/>
        <end position="34"/>
    </location>
</feature>
<evidence type="ECO:0000256" key="2">
    <source>
        <dbReference type="ARBA" id="ARBA00022448"/>
    </source>
</evidence>
<evidence type="ECO:0000313" key="10">
    <source>
        <dbReference type="Proteomes" id="UP000253628"/>
    </source>
</evidence>
<gene>
    <name evidence="9" type="ORF">DFR37_102204</name>
</gene>
<keyword evidence="5 7" id="KW-1133">Transmembrane helix</keyword>
<evidence type="ECO:0000313" key="9">
    <source>
        <dbReference type="EMBL" id="RBP41825.1"/>
    </source>
</evidence>
<proteinExistence type="inferred from homology"/>
<evidence type="ECO:0000256" key="5">
    <source>
        <dbReference type="ARBA" id="ARBA00022989"/>
    </source>
</evidence>
<dbReference type="GO" id="GO:0005886">
    <property type="term" value="C:plasma membrane"/>
    <property type="evidence" value="ECO:0007669"/>
    <property type="project" value="UniProtKB-SubCell"/>
</dbReference>
<dbReference type="Pfam" id="PF19300">
    <property type="entry name" value="BPD_transp_1_N"/>
    <property type="match status" value="1"/>
</dbReference>
<dbReference type="PROSITE" id="PS50928">
    <property type="entry name" value="ABC_TM1"/>
    <property type="match status" value="1"/>
</dbReference>
<dbReference type="EMBL" id="QNRQ01000002">
    <property type="protein sequence ID" value="RBP41825.1"/>
    <property type="molecule type" value="Genomic_DNA"/>
</dbReference>
<evidence type="ECO:0000256" key="4">
    <source>
        <dbReference type="ARBA" id="ARBA00022692"/>
    </source>
</evidence>
<dbReference type="GO" id="GO:0055085">
    <property type="term" value="P:transmembrane transport"/>
    <property type="evidence" value="ECO:0007669"/>
    <property type="project" value="InterPro"/>
</dbReference>
<dbReference type="InterPro" id="IPR045621">
    <property type="entry name" value="BPD_transp_1_N"/>
</dbReference>
<accession>A0A366HGN2</accession>
<feature type="domain" description="ABC transmembrane type-1" evidence="8">
    <location>
        <begin position="99"/>
        <end position="328"/>
    </location>
</feature>
<evidence type="ECO:0000256" key="7">
    <source>
        <dbReference type="RuleBase" id="RU363032"/>
    </source>
</evidence>